<protein>
    <submittedName>
        <fullName evidence="3">Mobile element protein</fullName>
    </submittedName>
</protein>
<dbReference type="GO" id="GO:0006313">
    <property type="term" value="P:DNA transposition"/>
    <property type="evidence" value="ECO:0007669"/>
    <property type="project" value="InterPro"/>
</dbReference>
<dbReference type="PANTHER" id="PTHR33055">
    <property type="entry name" value="TRANSPOSASE FOR INSERTION SEQUENCE ELEMENT IS1111A"/>
    <property type="match status" value="1"/>
</dbReference>
<evidence type="ECO:0000313" key="4">
    <source>
        <dbReference type="EMBL" id="AMQ12207.1"/>
    </source>
</evidence>
<feature type="domain" description="Transposase IS116/IS110/IS902 C-terminal" evidence="2">
    <location>
        <begin position="211"/>
        <end position="286"/>
    </location>
</feature>
<organism evidence="3">
    <name type="scientific">Shigella dysenteriae 1</name>
    <dbReference type="NCBI Taxonomy" id="984897"/>
    <lineage>
        <taxon>Bacteria</taxon>
        <taxon>Pseudomonadati</taxon>
        <taxon>Pseudomonadota</taxon>
        <taxon>Gammaproteobacteria</taxon>
        <taxon>Enterobacterales</taxon>
        <taxon>Enterobacteriaceae</taxon>
        <taxon>Shigella</taxon>
    </lineage>
</organism>
<geneLocation type="plasmid" evidence="4">
    <name>p69-3818</name>
</geneLocation>
<accession>A0A142CNA9</accession>
<dbReference type="GeneID" id="89520330"/>
<evidence type="ECO:0000259" key="2">
    <source>
        <dbReference type="Pfam" id="PF02371"/>
    </source>
</evidence>
<geneLocation type="plasmid" evidence="3">
    <name>p92-9000</name>
</geneLocation>
<evidence type="ECO:0000259" key="1">
    <source>
        <dbReference type="Pfam" id="PF01548"/>
    </source>
</evidence>
<dbReference type="EMBL" id="KT754167">
    <property type="protein sequence ID" value="AMQ12207.1"/>
    <property type="molecule type" value="Genomic_DNA"/>
</dbReference>
<dbReference type="Pfam" id="PF02371">
    <property type="entry name" value="Transposase_20"/>
    <property type="match status" value="1"/>
</dbReference>
<proteinExistence type="predicted"/>
<evidence type="ECO:0000313" key="3">
    <source>
        <dbReference type="EMBL" id="AMQ12054.1"/>
    </source>
</evidence>
<keyword evidence="3" id="KW-0614">Plasmid</keyword>
<dbReference type="AlphaFoldDB" id="A0A142CNA9"/>
<feature type="domain" description="Transposase IS110-like N-terminal" evidence="1">
    <location>
        <begin position="6"/>
        <end position="150"/>
    </location>
</feature>
<dbReference type="Pfam" id="PF01548">
    <property type="entry name" value="DEDD_Tnp_IS110"/>
    <property type="match status" value="1"/>
</dbReference>
<dbReference type="EMBL" id="KT754166">
    <property type="protein sequence ID" value="AMQ12054.1"/>
    <property type="molecule type" value="Genomic_DNA"/>
</dbReference>
<dbReference type="GO" id="GO:0004803">
    <property type="term" value="F:transposase activity"/>
    <property type="evidence" value="ECO:0007669"/>
    <property type="project" value="InterPro"/>
</dbReference>
<dbReference type="InterPro" id="IPR047650">
    <property type="entry name" value="Transpos_IS110"/>
</dbReference>
<dbReference type="PANTHER" id="PTHR33055:SF3">
    <property type="entry name" value="PUTATIVE TRANSPOSASE FOR IS117-RELATED"/>
    <property type="match status" value="1"/>
</dbReference>
<dbReference type="NCBIfam" id="NF033542">
    <property type="entry name" value="transpos_IS110"/>
    <property type="match status" value="1"/>
</dbReference>
<dbReference type="InterPro" id="IPR002525">
    <property type="entry name" value="Transp_IS110-like_N"/>
</dbReference>
<sequence length="338" mass="36977">MTVVTVGIDLAKNVFAVHGVNAAGKAVLVKPLVRRAKLLELIATLPACLIGIEACTGAHFWAREFQKMGHTVRIMAPQLVSPYRMGGRHGKNDAADAAAICEAVTRPNMRFVPIKSVEQQGQLFVHRAHQGYVSERTALINRIRGLLSELGIVLPQAFKAFLSGVAQVLEDLPGYCNQVIGDLLNELYHIEEKIKNSEKLIQQLARDNSAAQLLMQFRGIGPMTATAIVASIGNGHDFKNGRQFSAWLGLTPRQQSSGGKARLGRITKAGDSYLRTLLVLGARSVLLGAAKNDDPVSRWALQLKERRGYGRALVAIAAKNARMCWAMLHLRDEFRFPA</sequence>
<dbReference type="InterPro" id="IPR003346">
    <property type="entry name" value="Transposase_20"/>
</dbReference>
<reference evidence="3" key="1">
    <citation type="journal article" date="2016" name="Nat. Microbiol.">
        <title>Global phylogeography and evolutionary history of Shigella dysenteriae type 1.</title>
        <authorList>
            <person name="Njamkepo E."/>
            <person name="Fawal N."/>
            <person name="Tran-Dien A."/>
            <person name="Hawkey J."/>
            <person name="Strockbine N."/>
            <person name="Jenkins C."/>
            <person name="Talukder K.A."/>
            <person name="Bercion R."/>
            <person name="Kuleshov K."/>
            <person name="Kolinska R."/>
            <person name="Russell J.E."/>
            <person name="Kaftyreva L."/>
            <person name="Accou-Demartin M."/>
            <person name="Karas A."/>
            <person name="Vandenberg O."/>
            <person name="Mather A.E."/>
            <person name="Mason C.J."/>
            <person name="Page A.J."/>
            <person name="Ramamurthy T."/>
            <person name="Bizet C."/>
            <person name="Gamian A."/>
            <person name="Carle I."/>
            <person name="Sow A.G."/>
            <person name="Bouchier C."/>
            <person name="Wester A.L."/>
            <person name="Lejay-Collin M."/>
            <person name="Fonkoua M.C."/>
            <person name="Hello S.L."/>
            <person name="Blaser M.J."/>
            <person name="Jernberg C."/>
            <person name="Ruckly C."/>
            <person name="Merens A."/>
            <person name="Page A.L."/>
            <person name="Aslett M."/>
            <person name="Roggentin P."/>
            <person name="Fruth A."/>
            <person name="Denamur E."/>
            <person name="Venkatesan M."/>
            <person name="Bercovier H."/>
            <person name="Bodhidatta L."/>
            <person name="Chiou C.S."/>
            <person name="Clermont D."/>
            <person name="Colonna B."/>
            <person name="Egorova S."/>
            <person name="Pazhani G.P."/>
            <person name="Ezernitchi A.V."/>
            <person name="Guigon G."/>
            <person name="Harris S.R."/>
            <person name="Izumiya H."/>
            <person name="Korzeniowska-Kowal A."/>
            <person name="Lutynska A."/>
            <person name="Gouali M."/>
            <person name="Grimont F."/>
            <person name="Langendorf C."/>
            <person name="Marejkova M."/>
            <person name="Peterson L.A."/>
            <person name="Perez-Perez G."/>
            <person name="Ngandjio A."/>
            <person name="Podkolzin A."/>
            <person name="Souche E."/>
            <person name="Makarova M."/>
            <person name="Shipulin G.A."/>
            <person name="Ye C."/>
            <person name="Zemlickova H."/>
            <person name="Herpay M."/>
            <person name="Grimont P.A."/>
            <person name="Parkhill J."/>
            <person name="Sansonetti P."/>
            <person name="Holt K.E."/>
            <person name="Brisse S."/>
            <person name="Thomson N.R."/>
            <person name="Weill F.X."/>
        </authorList>
    </citation>
    <scope>NUCLEOTIDE SEQUENCE</scope>
    <source>
        <strain evidence="4">69-3818</strain>
        <strain evidence="3">92-9000</strain>
        <plasmid evidence="4">p69-3818</plasmid>
        <plasmid evidence="3">p92-9000</plasmid>
    </source>
</reference>
<dbReference type="RefSeq" id="WP_000219394.1">
    <property type="nucleotide sequence ID" value="NC_032099.1"/>
</dbReference>
<name>A0A142CNA9_SHIDY</name>
<dbReference type="GO" id="GO:0003677">
    <property type="term" value="F:DNA binding"/>
    <property type="evidence" value="ECO:0007669"/>
    <property type="project" value="InterPro"/>
</dbReference>